<proteinExistence type="predicted"/>
<dbReference type="EMBL" id="CP134856">
    <property type="protein sequence ID" value="WNL33763.1"/>
    <property type="molecule type" value="Genomic_DNA"/>
</dbReference>
<sequence length="41" mass="4856">MKTKISINTSSIKTRVIWGFKPITRVKESKKIYSRKNIKVF</sequence>
<evidence type="ECO:0000313" key="1">
    <source>
        <dbReference type="EMBL" id="WNL33763.1"/>
    </source>
</evidence>
<dbReference type="Proteomes" id="UP001305220">
    <property type="component" value="Plasmid p82_LEO_62"/>
</dbReference>
<accession>A0AA96DUB6</accession>
<dbReference type="RefSeq" id="WP_258315860.1">
    <property type="nucleotide sequence ID" value="NZ_CP128652.1"/>
</dbReference>
<name>A0AA96DUB6_9BACT</name>
<reference evidence="1" key="1">
    <citation type="submission" date="2023-09" db="EMBL/GenBank/DDBJ databases">
        <title>Arcobacter tbilisiensis sp. nov. isolated from chicken meat in Tbilisi, Georgia.</title>
        <authorList>
            <person name="Matthias R."/>
            <person name="Zautner A.E."/>
        </authorList>
    </citation>
    <scope>NUCLEOTIDE SEQUENCE</scope>
    <source>
        <strain evidence="1">LEO 62</strain>
        <plasmid evidence="2">p82_LEO_62</plasmid>
    </source>
</reference>
<protein>
    <submittedName>
        <fullName evidence="1">Uncharacterized protein</fullName>
    </submittedName>
</protein>
<dbReference type="AlphaFoldDB" id="A0AA96DUB6"/>
<evidence type="ECO:0000313" key="2">
    <source>
        <dbReference type="EMBL" id="WNL35167.1"/>
    </source>
</evidence>
<keyword evidence="2" id="KW-0614">Plasmid</keyword>
<gene>
    <name evidence="1" type="ORF">RMP68_09710</name>
    <name evidence="2" type="ORF">RMP68_11140</name>
</gene>
<geneLocation type="plasmid" evidence="2">
    <name>p82_LEO_62</name>
</geneLocation>
<organism evidence="1">
    <name type="scientific">Arcobacter cryaerophilus gv. pseudocryaerophilus</name>
    <dbReference type="NCBI Taxonomy" id="2933791"/>
    <lineage>
        <taxon>Bacteria</taxon>
        <taxon>Pseudomonadati</taxon>
        <taxon>Campylobacterota</taxon>
        <taxon>Epsilonproteobacteria</taxon>
        <taxon>Campylobacterales</taxon>
        <taxon>Arcobacteraceae</taxon>
        <taxon>Aliarcobacter</taxon>
    </lineage>
</organism>
<dbReference type="EMBL" id="CP134857">
    <property type="protein sequence ID" value="WNL35167.1"/>
    <property type="molecule type" value="Genomic_DNA"/>
</dbReference>
<dbReference type="Proteomes" id="UP001305220">
    <property type="component" value="Chromosome"/>
</dbReference>